<keyword evidence="9 16" id="KW-1015">Disulfide bond</keyword>
<reference evidence="19" key="2">
    <citation type="submission" date="2025-08" db="UniProtKB">
        <authorList>
            <consortium name="Ensembl"/>
        </authorList>
    </citation>
    <scope>IDENTIFICATION</scope>
</reference>
<dbReference type="InterPro" id="IPR018155">
    <property type="entry name" value="Hyaluronidase"/>
</dbReference>
<evidence type="ECO:0000256" key="7">
    <source>
        <dbReference type="ARBA" id="ARBA00022729"/>
    </source>
</evidence>
<keyword evidence="6" id="KW-0245">EGF-like domain</keyword>
<comment type="similarity">
    <text evidence="4 13 17">Belongs to the glycosyl hydrolase 56 family.</text>
</comment>
<evidence type="ECO:0000256" key="5">
    <source>
        <dbReference type="ARBA" id="ARBA00022525"/>
    </source>
</evidence>
<evidence type="ECO:0000313" key="20">
    <source>
        <dbReference type="Proteomes" id="UP000008672"/>
    </source>
</evidence>
<evidence type="ECO:0000256" key="6">
    <source>
        <dbReference type="ARBA" id="ARBA00022536"/>
    </source>
</evidence>
<evidence type="ECO:0000256" key="18">
    <source>
        <dbReference type="SAM" id="SignalP"/>
    </source>
</evidence>
<dbReference type="GO" id="GO:0005764">
    <property type="term" value="C:lysosome"/>
    <property type="evidence" value="ECO:0007669"/>
    <property type="project" value="UniProtKB-SubCell"/>
</dbReference>
<evidence type="ECO:0000256" key="16">
    <source>
        <dbReference type="PIRSR" id="PIRSR038193-3"/>
    </source>
</evidence>
<dbReference type="EMBL" id="AFYH01070506">
    <property type="status" value="NOT_ANNOTATED_CDS"/>
    <property type="molecule type" value="Genomic_DNA"/>
</dbReference>
<reference evidence="19" key="3">
    <citation type="submission" date="2025-09" db="UniProtKB">
        <authorList>
            <consortium name="Ensembl"/>
        </authorList>
    </citation>
    <scope>IDENTIFICATION</scope>
</reference>
<dbReference type="EMBL" id="AFYH01070507">
    <property type="status" value="NOT_ANNOTATED_CDS"/>
    <property type="molecule type" value="Genomic_DNA"/>
</dbReference>
<dbReference type="GO" id="GO:0030214">
    <property type="term" value="P:hyaluronan catabolic process"/>
    <property type="evidence" value="ECO:0007669"/>
    <property type="project" value="TreeGrafter"/>
</dbReference>
<feature type="disulfide bond" evidence="16">
    <location>
        <begin position="210"/>
        <end position="225"/>
    </location>
</feature>
<keyword evidence="20" id="KW-1185">Reference proteome</keyword>
<feature type="glycosylation site" description="N-linked (GlcNAc...) asparagine" evidence="15">
    <location>
        <position position="354"/>
    </location>
</feature>
<dbReference type="InterPro" id="IPR017853">
    <property type="entry name" value="GH"/>
</dbReference>
<dbReference type="InParanoid" id="H2ZSB5"/>
<proteinExistence type="inferred from homology"/>
<dbReference type="Proteomes" id="UP000008672">
    <property type="component" value="Unassembled WGS sequence"/>
</dbReference>
<dbReference type="GeneTree" id="ENSGT01020000230364"/>
<keyword evidence="11" id="KW-0458">Lysosome</keyword>
<feature type="disulfide bond" evidence="16">
    <location>
        <begin position="426"/>
        <end position="435"/>
    </location>
</feature>
<organism evidence="19 20">
    <name type="scientific">Latimeria chalumnae</name>
    <name type="common">Coelacanth</name>
    <dbReference type="NCBI Taxonomy" id="7897"/>
    <lineage>
        <taxon>Eukaryota</taxon>
        <taxon>Metazoa</taxon>
        <taxon>Chordata</taxon>
        <taxon>Craniata</taxon>
        <taxon>Vertebrata</taxon>
        <taxon>Euteleostomi</taxon>
        <taxon>Coelacanthiformes</taxon>
        <taxon>Coelacanthidae</taxon>
        <taxon>Latimeria</taxon>
    </lineage>
</organism>
<evidence type="ECO:0000256" key="2">
    <source>
        <dbReference type="ARBA" id="ARBA00004371"/>
    </source>
</evidence>
<feature type="active site" description="Proton donor" evidence="14">
    <location>
        <position position="134"/>
    </location>
</feature>
<dbReference type="FunCoup" id="H2ZSB5">
    <property type="interactions" value="140"/>
</dbReference>
<dbReference type="SUPFAM" id="SSF51445">
    <property type="entry name" value="(Trans)glycosidases"/>
    <property type="match status" value="1"/>
</dbReference>
<accession>H2ZSB5</accession>
<evidence type="ECO:0000256" key="13">
    <source>
        <dbReference type="PIRNR" id="PIRNR038193"/>
    </source>
</evidence>
<dbReference type="GO" id="GO:0031410">
    <property type="term" value="C:cytoplasmic vesicle"/>
    <property type="evidence" value="ECO:0007669"/>
    <property type="project" value="TreeGrafter"/>
</dbReference>
<feature type="chain" id="PRO_5003579525" description="Hyaluronidase" evidence="18">
    <location>
        <begin position="22"/>
        <end position="441"/>
    </location>
</feature>
<dbReference type="GO" id="GO:0005975">
    <property type="term" value="P:carbohydrate metabolic process"/>
    <property type="evidence" value="ECO:0007669"/>
    <property type="project" value="UniProtKB-UniRule"/>
</dbReference>
<feature type="disulfide bond" evidence="16">
    <location>
        <begin position="362"/>
        <end position="373"/>
    </location>
</feature>
<dbReference type="FunFam" id="3.20.20.70:FF:000065">
    <property type="entry name" value="Hyaluronidase"/>
    <property type="match status" value="1"/>
</dbReference>
<dbReference type="PIRSF" id="PIRSF038193">
    <property type="entry name" value="Hyaluronidase"/>
    <property type="match status" value="1"/>
</dbReference>
<name>H2ZSB5_LATCH</name>
<evidence type="ECO:0000256" key="1">
    <source>
        <dbReference type="ARBA" id="ARBA00000251"/>
    </source>
</evidence>
<dbReference type="HOGENOM" id="CLU_036366_0_0_1"/>
<feature type="disulfide bond" evidence="16">
    <location>
        <begin position="367"/>
        <end position="424"/>
    </location>
</feature>
<feature type="signal peptide" evidence="18">
    <location>
        <begin position="1"/>
        <end position="21"/>
    </location>
</feature>
<dbReference type="PRINTS" id="PR00846">
    <property type="entry name" value="GLHYDRLASE56"/>
</dbReference>
<evidence type="ECO:0000256" key="10">
    <source>
        <dbReference type="ARBA" id="ARBA00023180"/>
    </source>
</evidence>
<evidence type="ECO:0000256" key="4">
    <source>
        <dbReference type="ARBA" id="ARBA00008871"/>
    </source>
</evidence>
<comment type="catalytic activity">
    <reaction evidence="1 17">
        <text>Random hydrolysis of (1-&gt;4)-linkages between N-acetyl-beta-D-glucosamine and D-glucuronate residues in hyaluronate.</text>
        <dbReference type="EC" id="3.2.1.35"/>
    </reaction>
</comment>
<dbReference type="InterPro" id="IPR013785">
    <property type="entry name" value="Aldolase_TIM"/>
</dbReference>
<sequence>MCAEKATVLLFFSEFLLWVNTLKPSMEPVLANKPFVAVWNAPTQKCKAKYNVELDLSTFDIVTNQNETFVGQNMTIFYANMLGHYPYYTEWGITVNGGVPQNTSLRDHLMKSKEDIKGYIPEAGFEGLAVLDWEKWKPLWKRNWDSKEIYREKSEELIREQHPNWTESRVRIQAQLDFQRAGRDFIVQTLMLGRSLRPKGLWGLYSFPCCYNNYKNSSHVYTGECPAEETSRNDQLRWLWEASTALYPSIYLPSKLKSSAKALKYVHYRVQEGLRTAGLASEYTLPVLPYARIVYIFSMDFLTQEDLIHTIGESAALGAAGIVLWGDADYARTKRSCETVKRYIDETLGRYIVNVTSTAALCSRNLCSQHGRCVRINSSSRVYLHLNPKTFMVVPNGDPRGPQFMTVGYLSKEDAINMGKEFRCNCYRGWKGTHCENKGCC</sequence>
<evidence type="ECO:0000256" key="12">
    <source>
        <dbReference type="ARBA" id="ARBA00023295"/>
    </source>
</evidence>
<reference evidence="20" key="1">
    <citation type="submission" date="2011-08" db="EMBL/GenBank/DDBJ databases">
        <title>The draft genome of Latimeria chalumnae.</title>
        <authorList>
            <person name="Di Palma F."/>
            <person name="Alfoldi J."/>
            <person name="Johnson J."/>
            <person name="Berlin A."/>
            <person name="Gnerre S."/>
            <person name="Jaffe D."/>
            <person name="MacCallum I."/>
            <person name="Young S."/>
            <person name="Walker B.J."/>
            <person name="Lander E."/>
            <person name="Lindblad-Toh K."/>
        </authorList>
    </citation>
    <scope>NUCLEOTIDE SEQUENCE [LARGE SCALE GENOMIC DNA]</scope>
    <source>
        <strain evidence="20">Wild caught</strain>
    </source>
</reference>
<dbReference type="GO" id="GO:0005576">
    <property type="term" value="C:extracellular region"/>
    <property type="evidence" value="ECO:0007669"/>
    <property type="project" value="UniProtKB-SubCell"/>
</dbReference>
<dbReference type="EC" id="3.2.1.35" evidence="17"/>
<keyword evidence="8 17" id="KW-0378">Hydrolase</keyword>
<protein>
    <recommendedName>
        <fullName evidence="17">Hyaluronidase</fullName>
        <ecNumber evidence="17">3.2.1.35</ecNumber>
    </recommendedName>
</protein>
<evidence type="ECO:0000256" key="8">
    <source>
        <dbReference type="ARBA" id="ARBA00022801"/>
    </source>
</evidence>
<dbReference type="GO" id="GO:0004415">
    <property type="term" value="F:hyalurononglucosaminidase activity"/>
    <property type="evidence" value="ECO:0007669"/>
    <property type="project" value="UniProtKB-UniRule"/>
</dbReference>
<evidence type="ECO:0000256" key="3">
    <source>
        <dbReference type="ARBA" id="ARBA00004613"/>
    </source>
</evidence>
<keyword evidence="12 17" id="KW-0326">Glycosidase</keyword>
<evidence type="ECO:0000313" key="19">
    <source>
        <dbReference type="Ensembl" id="ENSLACP00000000286.1"/>
    </source>
</evidence>
<evidence type="ECO:0000256" key="11">
    <source>
        <dbReference type="ARBA" id="ARBA00023228"/>
    </source>
</evidence>
<comment type="subcellular location">
    <subcellularLocation>
        <location evidence="2">Lysosome</location>
    </subcellularLocation>
    <subcellularLocation>
        <location evidence="3">Secreted</location>
    </subcellularLocation>
</comment>
<keyword evidence="5" id="KW-0964">Secreted</keyword>
<dbReference type="Gene3D" id="3.20.20.70">
    <property type="entry name" value="Aldolase class I"/>
    <property type="match status" value="1"/>
</dbReference>
<keyword evidence="10" id="KW-0325">Glycoprotein</keyword>
<dbReference type="Pfam" id="PF01630">
    <property type="entry name" value="Glyco_hydro_56"/>
    <property type="match status" value="1"/>
</dbReference>
<dbReference type="eggNOG" id="ENOG502QTUU">
    <property type="taxonomic scope" value="Eukaryota"/>
</dbReference>
<evidence type="ECO:0000256" key="15">
    <source>
        <dbReference type="PIRSR" id="PIRSR038193-2"/>
    </source>
</evidence>
<dbReference type="Ensembl" id="ENSLACT00000000288.1">
    <property type="protein sequence ID" value="ENSLACP00000000286.1"/>
    <property type="gene ID" value="ENSLACG00000000256.1"/>
</dbReference>
<evidence type="ECO:0000256" key="9">
    <source>
        <dbReference type="ARBA" id="ARBA00023157"/>
    </source>
</evidence>
<dbReference type="PANTHER" id="PTHR11769:SF23">
    <property type="entry name" value="HYALURONIDASE-1"/>
    <property type="match status" value="1"/>
</dbReference>
<evidence type="ECO:0000256" key="17">
    <source>
        <dbReference type="RuleBase" id="RU610713"/>
    </source>
</evidence>
<dbReference type="OMA" id="WVRNWDS"/>
<dbReference type="STRING" id="7897.ENSLACP00000000286"/>
<dbReference type="AlphaFoldDB" id="H2ZSB5"/>
<keyword evidence="7 18" id="KW-0732">Signal</keyword>
<dbReference type="PANTHER" id="PTHR11769">
    <property type="entry name" value="HYALURONIDASE"/>
    <property type="match status" value="1"/>
</dbReference>
<evidence type="ECO:0000256" key="14">
    <source>
        <dbReference type="PIRSR" id="PIRSR038193-1"/>
    </source>
</evidence>
<feature type="disulfide bond" evidence="16">
    <location>
        <begin position="46"/>
        <end position="337"/>
    </location>
</feature>